<sequence>MEVGILLGNNVHKAMEPWDVINSQDDGPYAIRTCLGWVVNGPVISGKKAHVNYITLQTIDDMLTSQFNHDFNERISDEKLEKSRDDHLFLHQLEKSTKMVNGHYETALPLKDENVCMPNNKALATQWANNMKQRFQKDSKYLEDYKGFMKGLLDKVYAVQITDEELRRDDGKVWYIPHHGVYHPQKGEIRVVFNCAAKFQGISLNDRLLQGPDPTNSLVGVLLRFRLEQIALMADIEAMFYQVQVQKDHCDLLRFLWWPDGNIEGPLREYKMVVHLFGAVSSKSCANYALHRTDDFGNDFDTETVGTVKGNFYVDDMLKSVRCEEAVRLVRQMRELTGKGGFDLTKWVSNSRAVLNAIPESERAERVKSLDLDKDKLPVDRALGVM</sequence>
<dbReference type="CDD" id="cd01644">
    <property type="entry name" value="RT_pepA17"/>
    <property type="match status" value="1"/>
</dbReference>
<dbReference type="EMBL" id="JAIZAY010000006">
    <property type="protein sequence ID" value="KAJ8040898.1"/>
    <property type="molecule type" value="Genomic_DNA"/>
</dbReference>
<organism evidence="1 2">
    <name type="scientific">Holothuria leucospilota</name>
    <name type="common">Black long sea cucumber</name>
    <name type="synonym">Mertensiothuria leucospilota</name>
    <dbReference type="NCBI Taxonomy" id="206669"/>
    <lineage>
        <taxon>Eukaryota</taxon>
        <taxon>Metazoa</taxon>
        <taxon>Echinodermata</taxon>
        <taxon>Eleutherozoa</taxon>
        <taxon>Echinozoa</taxon>
        <taxon>Holothuroidea</taxon>
        <taxon>Aspidochirotacea</taxon>
        <taxon>Aspidochirotida</taxon>
        <taxon>Holothuriidae</taxon>
        <taxon>Holothuria</taxon>
    </lineage>
</organism>
<dbReference type="PANTHER" id="PTHR47331:SF3">
    <property type="match status" value="1"/>
</dbReference>
<dbReference type="Proteomes" id="UP001152320">
    <property type="component" value="Chromosome 6"/>
</dbReference>
<evidence type="ECO:0000313" key="1">
    <source>
        <dbReference type="EMBL" id="KAJ8040898.1"/>
    </source>
</evidence>
<dbReference type="PANTHER" id="PTHR47331">
    <property type="entry name" value="PHD-TYPE DOMAIN-CONTAINING PROTEIN"/>
    <property type="match status" value="1"/>
</dbReference>
<dbReference type="SUPFAM" id="SSF56672">
    <property type="entry name" value="DNA/RNA polymerases"/>
    <property type="match status" value="1"/>
</dbReference>
<gene>
    <name evidence="1" type="ORF">HOLleu_15336</name>
</gene>
<name>A0A9Q1C9Z1_HOLLE</name>
<evidence type="ECO:0000313" key="2">
    <source>
        <dbReference type="Proteomes" id="UP001152320"/>
    </source>
</evidence>
<protein>
    <recommendedName>
        <fullName evidence="3">Peptidase aspartic putative domain-containing protein</fullName>
    </recommendedName>
</protein>
<accession>A0A9Q1C9Z1</accession>
<proteinExistence type="predicted"/>
<reference evidence="1" key="1">
    <citation type="submission" date="2021-10" db="EMBL/GenBank/DDBJ databases">
        <title>Tropical sea cucumber genome reveals ecological adaptation and Cuvierian tubules defense mechanism.</title>
        <authorList>
            <person name="Chen T."/>
        </authorList>
    </citation>
    <scope>NUCLEOTIDE SEQUENCE</scope>
    <source>
        <strain evidence="1">Nanhai2018</strain>
        <tissue evidence="1">Muscle</tissue>
    </source>
</reference>
<keyword evidence="2" id="KW-1185">Reference proteome</keyword>
<comment type="caution">
    <text evidence="1">The sequence shown here is derived from an EMBL/GenBank/DDBJ whole genome shotgun (WGS) entry which is preliminary data.</text>
</comment>
<dbReference type="InterPro" id="IPR043502">
    <property type="entry name" value="DNA/RNA_pol_sf"/>
</dbReference>
<dbReference type="AlphaFoldDB" id="A0A9Q1C9Z1"/>
<evidence type="ECO:0008006" key="3">
    <source>
        <dbReference type="Google" id="ProtNLM"/>
    </source>
</evidence>
<dbReference type="OrthoDB" id="10057552at2759"/>